<reference evidence="2" key="1">
    <citation type="submission" date="2015-07" db="EMBL/GenBank/DDBJ databases">
        <title>Near-Complete Genome Sequence of the Cellulolytic Bacterium Bacteroides (Pseudobacteroides) cellulosolvens ATCC 35603.</title>
        <authorList>
            <person name="Dassa B."/>
            <person name="Utturkar S.M."/>
            <person name="Klingeman D.M."/>
            <person name="Hurt R.A."/>
            <person name="Keller M."/>
            <person name="Xu J."/>
            <person name="Reddy Y.H.K."/>
            <person name="Borovok I."/>
            <person name="Grinberg I.R."/>
            <person name="Lamed R."/>
            <person name="Zhivin O."/>
            <person name="Bayer E.A."/>
            <person name="Brown S.D."/>
        </authorList>
    </citation>
    <scope>NUCLEOTIDE SEQUENCE [LARGE SCALE GENOMIC DNA]</scope>
    <source>
        <strain evidence="2">DSM 2933</strain>
    </source>
</reference>
<name>A0A0L6JL57_9FIRM</name>
<dbReference type="PANTHER" id="PTHR36932:SF1">
    <property type="entry name" value="CAPSULAR POLYSACCHARIDE BIOSYNTHESIS PROTEIN"/>
    <property type="match status" value="1"/>
</dbReference>
<evidence type="ECO:0000313" key="2">
    <source>
        <dbReference type="Proteomes" id="UP000036923"/>
    </source>
</evidence>
<dbReference type="RefSeq" id="WP_036937942.1">
    <property type="nucleotide sequence ID" value="NZ_JQKC01000006.1"/>
</dbReference>
<dbReference type="OrthoDB" id="580775at2"/>
<gene>
    <name evidence="1" type="ORF">Bccel_1821</name>
</gene>
<dbReference type="AlphaFoldDB" id="A0A0L6JL57"/>
<evidence type="ECO:0000313" key="1">
    <source>
        <dbReference type="EMBL" id="KNY26556.1"/>
    </source>
</evidence>
<protein>
    <recommendedName>
        <fullName evidence="3">CapK related-protein</fullName>
    </recommendedName>
</protein>
<dbReference type="Proteomes" id="UP000036923">
    <property type="component" value="Unassembled WGS sequence"/>
</dbReference>
<dbReference type="Gene3D" id="3.40.50.12780">
    <property type="entry name" value="N-terminal domain of ligase-like"/>
    <property type="match status" value="1"/>
</dbReference>
<proteinExistence type="predicted"/>
<sequence length="438" mass="50985">MFHSFNSYLKQFIRKGVTYNKILKELNQTEFYSMEQLDNYNNIKLKKIIEHSYKYVPYYRELFDNLKLKPDDITKISDLEKLPFLEKRIVRDNLDKFLSKRLIDRVFMKKARTGGSTGTPLSLFRDYYSINFENASLWRNWLHAGDYSLKRVTLRGEDIVPLECKTPPFWKYSPATRELKMSSYHLNDETASLYIDKIIEFDPKVIYAYPSIVYQMALYFDKFNKPLKLTAVFTSSENLGNKQKKLIEQVFNCKVFDWYGQAERVSAIAHCEEGTYHIVEDYSITELIKTEQGLEVVGTSLNNYLMPLLRYRTGDIVELSSKKCSCGRSFRSIERINGRSGKHVITPEGIKIPIIILSFITDYANNIDEAQFIQNKKGEMIVKVVTNNKFTDSDLKDLIYLSKKYTSDTMKIEVETVSEIPRGPNGKFVGLISNIDSD</sequence>
<dbReference type="SUPFAM" id="SSF56801">
    <property type="entry name" value="Acetyl-CoA synthetase-like"/>
    <property type="match status" value="1"/>
</dbReference>
<dbReference type="InterPro" id="IPR053158">
    <property type="entry name" value="CapK_Type1_Caps_Biosynth"/>
</dbReference>
<accession>A0A0L6JL57</accession>
<evidence type="ECO:0008006" key="3">
    <source>
        <dbReference type="Google" id="ProtNLM"/>
    </source>
</evidence>
<dbReference type="eggNOG" id="COG1541">
    <property type="taxonomic scope" value="Bacteria"/>
</dbReference>
<comment type="caution">
    <text evidence="1">The sequence shown here is derived from an EMBL/GenBank/DDBJ whole genome shotgun (WGS) entry which is preliminary data.</text>
</comment>
<dbReference type="PANTHER" id="PTHR36932">
    <property type="entry name" value="CAPSULAR POLYSACCHARIDE BIOSYNTHESIS PROTEIN"/>
    <property type="match status" value="1"/>
</dbReference>
<dbReference type="EMBL" id="LGTC01000001">
    <property type="protein sequence ID" value="KNY26556.1"/>
    <property type="molecule type" value="Genomic_DNA"/>
</dbReference>
<organism evidence="1 2">
    <name type="scientific">Pseudobacteroides cellulosolvens ATCC 35603 = DSM 2933</name>
    <dbReference type="NCBI Taxonomy" id="398512"/>
    <lineage>
        <taxon>Bacteria</taxon>
        <taxon>Bacillati</taxon>
        <taxon>Bacillota</taxon>
        <taxon>Clostridia</taxon>
        <taxon>Eubacteriales</taxon>
        <taxon>Oscillospiraceae</taxon>
        <taxon>Pseudobacteroides</taxon>
    </lineage>
</organism>
<keyword evidence="2" id="KW-1185">Reference proteome</keyword>
<dbReference type="STRING" id="398512.Bccel_1821"/>
<dbReference type="InterPro" id="IPR042099">
    <property type="entry name" value="ANL_N_sf"/>
</dbReference>